<feature type="region of interest" description="Disordered" evidence="7">
    <location>
        <begin position="186"/>
        <end position="324"/>
    </location>
</feature>
<comment type="caution">
    <text evidence="8">The sequence shown here is derived from an EMBL/GenBank/DDBJ whole genome shotgun (WGS) entry which is preliminary data.</text>
</comment>
<keyword evidence="9" id="KW-1185">Reference proteome</keyword>
<keyword evidence="4" id="KW-0804">Transcription</keyword>
<keyword evidence="5" id="KW-0539">Nucleus</keyword>
<keyword evidence="2" id="KW-0678">Repressor</keyword>
<dbReference type="GeneID" id="90038384"/>
<evidence type="ECO:0000256" key="6">
    <source>
        <dbReference type="SAM" id="Coils"/>
    </source>
</evidence>
<organism evidence="8 9">
    <name type="scientific">Myxozyma melibiosi</name>
    <dbReference type="NCBI Taxonomy" id="54550"/>
    <lineage>
        <taxon>Eukaryota</taxon>
        <taxon>Fungi</taxon>
        <taxon>Dikarya</taxon>
        <taxon>Ascomycota</taxon>
        <taxon>Saccharomycotina</taxon>
        <taxon>Lipomycetes</taxon>
        <taxon>Lipomycetales</taxon>
        <taxon>Lipomycetaceae</taxon>
        <taxon>Myxozyma</taxon>
    </lineage>
</organism>
<evidence type="ECO:0000256" key="3">
    <source>
        <dbReference type="ARBA" id="ARBA00023015"/>
    </source>
</evidence>
<feature type="coiled-coil region" evidence="6">
    <location>
        <begin position="125"/>
        <end position="171"/>
    </location>
</feature>
<sequence length="345" mass="36573">MDLLSPGSTPSPPPSGLLSSSAAASVSAAVSSYSTGGAAAYPASSKRDRRRHNMSERYNALTALFAAQKDVIYRDSLGELQATLGSLHAGTDPVFLEALHDIEEARDSELVTLYLNQEFLLERAEKEYRRDVDAANEEYEDLARSVREHLLNRLEMQRRKLREDRELLDIANDHSLLLSVSGYNGSQAGGSGGASSGRDTGDGGHSYGSQGPDSPGGASSSGGAMGSVGERRKNLRRRGDLIPTSAAAESSSMLSKKRKRNGQSSGGGSGFNGVGERDEIAAFWSDREALPFGQQARADAASGGGERGSGSGGRHREKAFGGLVGLKSEEVGEDLAILRKKKKRK</sequence>
<accession>A0ABR1F4Q2</accession>
<evidence type="ECO:0000256" key="2">
    <source>
        <dbReference type="ARBA" id="ARBA00022491"/>
    </source>
</evidence>
<name>A0ABR1F4Q2_9ASCO</name>
<protein>
    <submittedName>
        <fullName evidence="8">Sds3-like protein</fullName>
    </submittedName>
</protein>
<feature type="compositionally biased region" description="Gly residues" evidence="7">
    <location>
        <begin position="302"/>
        <end position="312"/>
    </location>
</feature>
<feature type="compositionally biased region" description="Basic and acidic residues" evidence="7">
    <location>
        <begin position="275"/>
        <end position="289"/>
    </location>
</feature>
<dbReference type="InterPro" id="IPR013907">
    <property type="entry name" value="Sds3"/>
</dbReference>
<dbReference type="RefSeq" id="XP_064767818.1">
    <property type="nucleotide sequence ID" value="XM_064912872.1"/>
</dbReference>
<dbReference type="Proteomes" id="UP001498771">
    <property type="component" value="Unassembled WGS sequence"/>
</dbReference>
<dbReference type="PANTHER" id="PTHR21964">
    <property type="entry name" value="BREAST CANCER METASTASIS-SUPPRESSOR 1"/>
    <property type="match status" value="1"/>
</dbReference>
<feature type="compositionally biased region" description="Basic and acidic residues" evidence="7">
    <location>
        <begin position="229"/>
        <end position="240"/>
    </location>
</feature>
<dbReference type="EMBL" id="JBBJBU010000007">
    <property type="protein sequence ID" value="KAK7204785.1"/>
    <property type="molecule type" value="Genomic_DNA"/>
</dbReference>
<feature type="compositionally biased region" description="Low complexity" evidence="7">
    <location>
        <begin position="33"/>
        <end position="44"/>
    </location>
</feature>
<evidence type="ECO:0000256" key="5">
    <source>
        <dbReference type="ARBA" id="ARBA00023242"/>
    </source>
</evidence>
<evidence type="ECO:0000256" key="7">
    <source>
        <dbReference type="SAM" id="MobiDB-lite"/>
    </source>
</evidence>
<keyword evidence="3" id="KW-0805">Transcription regulation</keyword>
<feature type="region of interest" description="Disordered" evidence="7">
    <location>
        <begin position="1"/>
        <end position="20"/>
    </location>
</feature>
<dbReference type="SMART" id="SM01401">
    <property type="entry name" value="Sds3"/>
    <property type="match status" value="1"/>
</dbReference>
<keyword evidence="6" id="KW-0175">Coiled coil</keyword>
<evidence type="ECO:0000313" key="9">
    <source>
        <dbReference type="Proteomes" id="UP001498771"/>
    </source>
</evidence>
<proteinExistence type="predicted"/>
<evidence type="ECO:0000256" key="1">
    <source>
        <dbReference type="ARBA" id="ARBA00004123"/>
    </source>
</evidence>
<evidence type="ECO:0000313" key="8">
    <source>
        <dbReference type="EMBL" id="KAK7204785.1"/>
    </source>
</evidence>
<feature type="compositionally biased region" description="Low complexity" evidence="7">
    <location>
        <begin position="208"/>
        <end position="218"/>
    </location>
</feature>
<gene>
    <name evidence="8" type="ORF">BZA70DRAFT_279999</name>
</gene>
<feature type="region of interest" description="Disordered" evidence="7">
    <location>
        <begin position="33"/>
        <end position="52"/>
    </location>
</feature>
<reference evidence="8 9" key="1">
    <citation type="submission" date="2024-03" db="EMBL/GenBank/DDBJ databases">
        <title>Genome-scale model development and genomic sequencing of the oleaginous clade Lipomyces.</title>
        <authorList>
            <consortium name="Lawrence Berkeley National Laboratory"/>
            <person name="Czajka J.J."/>
            <person name="Han Y."/>
            <person name="Kim J."/>
            <person name="Mondo S.J."/>
            <person name="Hofstad B.A."/>
            <person name="Robles A."/>
            <person name="Haridas S."/>
            <person name="Riley R."/>
            <person name="LaButti K."/>
            <person name="Pangilinan J."/>
            <person name="Andreopoulos W."/>
            <person name="Lipzen A."/>
            <person name="Yan J."/>
            <person name="Wang M."/>
            <person name="Ng V."/>
            <person name="Grigoriev I.V."/>
            <person name="Spatafora J.W."/>
            <person name="Magnuson J.K."/>
            <person name="Baker S.E."/>
            <person name="Pomraning K.R."/>
        </authorList>
    </citation>
    <scope>NUCLEOTIDE SEQUENCE [LARGE SCALE GENOMIC DNA]</scope>
    <source>
        <strain evidence="8 9">Phaff 52-87</strain>
    </source>
</reference>
<comment type="subcellular location">
    <subcellularLocation>
        <location evidence="1">Nucleus</location>
    </subcellularLocation>
</comment>
<evidence type="ECO:0000256" key="4">
    <source>
        <dbReference type="ARBA" id="ARBA00023163"/>
    </source>
</evidence>
<feature type="compositionally biased region" description="Gly residues" evidence="7">
    <location>
        <begin position="264"/>
        <end position="273"/>
    </location>
</feature>
<dbReference type="Pfam" id="PF08598">
    <property type="entry name" value="Sds3"/>
    <property type="match status" value="1"/>
</dbReference>